<dbReference type="Gene3D" id="3.50.30.30">
    <property type="match status" value="1"/>
</dbReference>
<comment type="caution">
    <text evidence="22">The sequence shown here is derived from an EMBL/GenBank/DDBJ whole genome shotgun (WGS) entry which is preliminary data.</text>
</comment>
<dbReference type="GO" id="GO:0070573">
    <property type="term" value="F:metallodipeptidase activity"/>
    <property type="evidence" value="ECO:0007669"/>
    <property type="project" value="InterPro"/>
</dbReference>
<dbReference type="GO" id="GO:0004180">
    <property type="term" value="F:carboxypeptidase activity"/>
    <property type="evidence" value="ECO:0007669"/>
    <property type="project" value="UniProtKB-KW"/>
</dbReference>
<keyword evidence="15" id="KW-0482">Metalloprotease</keyword>
<dbReference type="EMBL" id="JACRTA010000001">
    <property type="protein sequence ID" value="MBC8567210.1"/>
    <property type="molecule type" value="Genomic_DNA"/>
</dbReference>
<comment type="subcellular location">
    <subcellularLocation>
        <location evidence="1">Endoplasmic reticulum</location>
    </subcellularLocation>
    <subcellularLocation>
        <location evidence="3">Golgi apparatus</location>
    </subcellularLocation>
    <subcellularLocation>
        <location evidence="2">Lysosome</location>
    </subcellularLocation>
    <subcellularLocation>
        <location evidence="4">Secreted</location>
    </subcellularLocation>
</comment>
<keyword evidence="6" id="KW-0964">Secreted</keyword>
<feature type="domain" description="Peptidase M28" evidence="21">
    <location>
        <begin position="226"/>
        <end position="388"/>
    </location>
</feature>
<evidence type="ECO:0000256" key="14">
    <source>
        <dbReference type="ARBA" id="ARBA00023034"/>
    </source>
</evidence>
<keyword evidence="10" id="KW-0732">Signal</keyword>
<evidence type="ECO:0000256" key="4">
    <source>
        <dbReference type="ARBA" id="ARBA00004613"/>
    </source>
</evidence>
<dbReference type="SUPFAM" id="SSF52025">
    <property type="entry name" value="PA domain"/>
    <property type="match status" value="1"/>
</dbReference>
<evidence type="ECO:0000256" key="17">
    <source>
        <dbReference type="ARBA" id="ARBA00023180"/>
    </source>
</evidence>
<keyword evidence="14" id="KW-0333">Golgi apparatus</keyword>
<evidence type="ECO:0000313" key="22">
    <source>
        <dbReference type="EMBL" id="MBC8567210.1"/>
    </source>
</evidence>
<evidence type="ECO:0000256" key="5">
    <source>
        <dbReference type="ARBA" id="ARBA00014116"/>
    </source>
</evidence>
<comment type="subunit">
    <text evidence="19">Homodimer. The monomeric form is inactive while the homodimer is active.</text>
</comment>
<proteinExistence type="predicted"/>
<evidence type="ECO:0000256" key="2">
    <source>
        <dbReference type="ARBA" id="ARBA00004371"/>
    </source>
</evidence>
<protein>
    <recommendedName>
        <fullName evidence="5">Carboxypeptidase Q</fullName>
    </recommendedName>
    <alternativeName>
        <fullName evidence="20">Plasma glutamate carboxypeptidase</fullName>
    </alternativeName>
</protein>
<keyword evidence="8" id="KW-0645">Protease</keyword>
<evidence type="ECO:0000256" key="6">
    <source>
        <dbReference type="ARBA" id="ARBA00022525"/>
    </source>
</evidence>
<evidence type="ECO:0000256" key="10">
    <source>
        <dbReference type="ARBA" id="ARBA00022729"/>
    </source>
</evidence>
<evidence type="ECO:0000256" key="13">
    <source>
        <dbReference type="ARBA" id="ARBA00022833"/>
    </source>
</evidence>
<keyword evidence="23" id="KW-1185">Reference proteome</keyword>
<dbReference type="GO" id="GO:0005764">
    <property type="term" value="C:lysosome"/>
    <property type="evidence" value="ECO:0007669"/>
    <property type="project" value="UniProtKB-SubCell"/>
</dbReference>
<dbReference type="PANTHER" id="PTHR12053:SF3">
    <property type="entry name" value="CARBOXYPEPTIDASE Q"/>
    <property type="match status" value="1"/>
</dbReference>
<evidence type="ECO:0000259" key="21">
    <source>
        <dbReference type="Pfam" id="PF04389"/>
    </source>
</evidence>
<dbReference type="GO" id="GO:0005576">
    <property type="term" value="C:extracellular region"/>
    <property type="evidence" value="ECO:0007669"/>
    <property type="project" value="UniProtKB-SubCell"/>
</dbReference>
<gene>
    <name evidence="22" type="ORF">H8692_00340</name>
</gene>
<evidence type="ECO:0000256" key="1">
    <source>
        <dbReference type="ARBA" id="ARBA00004240"/>
    </source>
</evidence>
<evidence type="ECO:0000256" key="8">
    <source>
        <dbReference type="ARBA" id="ARBA00022670"/>
    </source>
</evidence>
<dbReference type="AlphaFoldDB" id="A0A926I8K2"/>
<evidence type="ECO:0000256" key="15">
    <source>
        <dbReference type="ARBA" id="ARBA00023049"/>
    </source>
</evidence>
<sequence>MENINWIKNKADISFSTEVMDELSKITDNKDCGGRSAGSPAEHRAADYLAEKFRQAGLVNVTKDPCSVDRWVFEEARLKYRGTDGERKEVILGGYACNANCKNREFPLVYAGRGTETDLRRIDVKGKLVLIDINQAGEWWINFPAYEASLSGAAGVICINVGGFGQEGDNVLVSEDICGPADLMVFSIGKRDGADLKEIMKRSESAEMKVVLSARSKVSGGGVSYNVWGDIPGKTDDVIYVINHYDSYYFTVFDDVQGIGWALGLAKLFTENGYVPDRTIRFVAHGAEEWGLTDCKYDWAVGAYKQITQVRPEWRNNGFAVVNLDGFYAVKGEERFCIVCTKELYDFVKESVSDFGDTKNYTIEVNMKLTSATEDFSYTKAGMPSLVAGAYDGCLADRKVLHSSDSGWDSGFDFEAFEMFHRLFAHIIVSLDRTKICPVNLKRRIYDAYESVKVYLNEEEKTAFVDTIGLLGSLSDKIKDVNKKMSGFISGSAEHDLHDLYRLIHKNFIRLNWNDEMIAPHERYISNIESLKIASDLMDKKKYEEAAKVLSEVDFNYYAEFFSERTYTFFEEQVTKRAKPSWGAGLVDNGNENLYKVIRALLKGVCTDAETEAVREAERRQRKYLKDAILAELNVLKVVKKDAGSLLGKL</sequence>
<evidence type="ECO:0000256" key="3">
    <source>
        <dbReference type="ARBA" id="ARBA00004555"/>
    </source>
</evidence>
<evidence type="ECO:0000256" key="16">
    <source>
        <dbReference type="ARBA" id="ARBA00023145"/>
    </source>
</evidence>
<keyword evidence="9" id="KW-0479">Metal-binding</keyword>
<keyword evidence="12" id="KW-0256">Endoplasmic reticulum</keyword>
<evidence type="ECO:0000256" key="18">
    <source>
        <dbReference type="ARBA" id="ARBA00023228"/>
    </source>
</evidence>
<dbReference type="InterPro" id="IPR039866">
    <property type="entry name" value="CPQ"/>
</dbReference>
<keyword evidence="16" id="KW-0865">Zymogen</keyword>
<evidence type="ECO:0000313" key="23">
    <source>
        <dbReference type="Proteomes" id="UP000610862"/>
    </source>
</evidence>
<keyword evidence="11" id="KW-0378">Hydrolase</keyword>
<evidence type="ECO:0000256" key="11">
    <source>
        <dbReference type="ARBA" id="ARBA00022801"/>
    </source>
</evidence>
<dbReference type="Pfam" id="PF04389">
    <property type="entry name" value="Peptidase_M28"/>
    <property type="match status" value="1"/>
</dbReference>
<dbReference type="Proteomes" id="UP000610862">
    <property type="component" value="Unassembled WGS sequence"/>
</dbReference>
<evidence type="ECO:0000256" key="9">
    <source>
        <dbReference type="ARBA" id="ARBA00022723"/>
    </source>
</evidence>
<dbReference type="InterPro" id="IPR007484">
    <property type="entry name" value="Peptidase_M28"/>
</dbReference>
<name>A0A926I8K2_9FIRM</name>
<dbReference type="GO" id="GO:0046872">
    <property type="term" value="F:metal ion binding"/>
    <property type="evidence" value="ECO:0007669"/>
    <property type="project" value="UniProtKB-KW"/>
</dbReference>
<keyword evidence="17" id="KW-0325">Glycoprotein</keyword>
<evidence type="ECO:0000256" key="12">
    <source>
        <dbReference type="ARBA" id="ARBA00022824"/>
    </source>
</evidence>
<dbReference type="InterPro" id="IPR046450">
    <property type="entry name" value="PA_dom_sf"/>
</dbReference>
<dbReference type="GO" id="GO:0006508">
    <property type="term" value="P:proteolysis"/>
    <property type="evidence" value="ECO:0007669"/>
    <property type="project" value="UniProtKB-KW"/>
</dbReference>
<keyword evidence="13" id="KW-0862">Zinc</keyword>
<keyword evidence="18" id="KW-0458">Lysosome</keyword>
<dbReference type="Gene3D" id="3.40.630.10">
    <property type="entry name" value="Zn peptidases"/>
    <property type="match status" value="1"/>
</dbReference>
<evidence type="ECO:0000256" key="7">
    <source>
        <dbReference type="ARBA" id="ARBA00022645"/>
    </source>
</evidence>
<accession>A0A926I8K2</accession>
<evidence type="ECO:0000256" key="20">
    <source>
        <dbReference type="ARBA" id="ARBA00033328"/>
    </source>
</evidence>
<dbReference type="RefSeq" id="WP_187524726.1">
    <property type="nucleotide sequence ID" value="NZ_JACRTA010000001.1"/>
</dbReference>
<evidence type="ECO:0000256" key="19">
    <source>
        <dbReference type="ARBA" id="ARBA00025833"/>
    </source>
</evidence>
<organism evidence="22 23">
    <name type="scientific">Lentihominibacter hominis</name>
    <dbReference type="NCBI Taxonomy" id="2763645"/>
    <lineage>
        <taxon>Bacteria</taxon>
        <taxon>Bacillati</taxon>
        <taxon>Bacillota</taxon>
        <taxon>Clostridia</taxon>
        <taxon>Peptostreptococcales</taxon>
        <taxon>Anaerovoracaceae</taxon>
        <taxon>Lentihominibacter</taxon>
    </lineage>
</organism>
<dbReference type="PANTHER" id="PTHR12053">
    <property type="entry name" value="PROTEASE FAMILY M28 PLASMA GLUTAMATE CARBOXYPEPTIDASE-RELATED"/>
    <property type="match status" value="1"/>
</dbReference>
<keyword evidence="7" id="KW-0121">Carboxypeptidase</keyword>
<reference evidence="22" key="1">
    <citation type="submission" date="2020-08" db="EMBL/GenBank/DDBJ databases">
        <title>Genome public.</title>
        <authorList>
            <person name="Liu C."/>
            <person name="Sun Q."/>
        </authorList>
    </citation>
    <scope>NUCLEOTIDE SEQUENCE</scope>
    <source>
        <strain evidence="22">NSJ-24</strain>
    </source>
</reference>
<dbReference type="SUPFAM" id="SSF53187">
    <property type="entry name" value="Zn-dependent exopeptidases"/>
    <property type="match status" value="1"/>
</dbReference>